<evidence type="ECO:0000259" key="5">
    <source>
        <dbReference type="PROSITE" id="PS50004"/>
    </source>
</evidence>
<feature type="region of interest" description="Disordered" evidence="3">
    <location>
        <begin position="23"/>
        <end position="48"/>
    </location>
</feature>
<feature type="transmembrane region" description="Helical" evidence="4">
    <location>
        <begin position="1374"/>
        <end position="1400"/>
    </location>
</feature>
<keyword evidence="4" id="KW-0812">Transmembrane</keyword>
<evidence type="ECO:0000256" key="4">
    <source>
        <dbReference type="SAM" id="Phobius"/>
    </source>
</evidence>
<proteinExistence type="predicted"/>
<dbReference type="Proteomes" id="UP001472866">
    <property type="component" value="Chromosome 04"/>
</dbReference>
<dbReference type="SMART" id="SM00239">
    <property type="entry name" value="C2"/>
    <property type="match status" value="1"/>
</dbReference>
<keyword evidence="2" id="KW-0106">Calcium</keyword>
<dbReference type="PANTHER" id="PTHR45911">
    <property type="entry name" value="C2 DOMAIN-CONTAINING PROTEIN"/>
    <property type="match status" value="1"/>
</dbReference>
<keyword evidence="4" id="KW-1133">Transmembrane helix</keyword>
<evidence type="ECO:0000313" key="7">
    <source>
        <dbReference type="Proteomes" id="UP001472866"/>
    </source>
</evidence>
<dbReference type="InterPro" id="IPR035892">
    <property type="entry name" value="C2_domain_sf"/>
</dbReference>
<protein>
    <submittedName>
        <fullName evidence="6">C2 domain-containing protein</fullName>
    </submittedName>
</protein>
<dbReference type="InterPro" id="IPR000008">
    <property type="entry name" value="C2_dom"/>
</dbReference>
<evidence type="ECO:0000313" key="6">
    <source>
        <dbReference type="EMBL" id="WZN61859.1"/>
    </source>
</evidence>
<dbReference type="PROSITE" id="PS50004">
    <property type="entry name" value="C2"/>
    <property type="match status" value="1"/>
</dbReference>
<dbReference type="CDD" id="cd00030">
    <property type="entry name" value="C2"/>
    <property type="match status" value="1"/>
</dbReference>
<dbReference type="EMBL" id="CP151504">
    <property type="protein sequence ID" value="WZN61859.1"/>
    <property type="molecule type" value="Genomic_DNA"/>
</dbReference>
<evidence type="ECO:0000256" key="1">
    <source>
        <dbReference type="ARBA" id="ARBA00022723"/>
    </source>
</evidence>
<accession>A0AAX4P6N0</accession>
<feature type="transmembrane region" description="Helical" evidence="4">
    <location>
        <begin position="1329"/>
        <end position="1354"/>
    </location>
</feature>
<feature type="domain" description="C2" evidence="5">
    <location>
        <begin position="664"/>
        <end position="789"/>
    </location>
</feature>
<dbReference type="Pfam" id="PF00168">
    <property type="entry name" value="C2"/>
    <property type="match status" value="1"/>
</dbReference>
<dbReference type="SUPFAM" id="SSF49562">
    <property type="entry name" value="C2 domain (Calcium/lipid-binding domain, CaLB)"/>
    <property type="match status" value="1"/>
</dbReference>
<keyword evidence="4" id="KW-0472">Membrane</keyword>
<feature type="region of interest" description="Disordered" evidence="3">
    <location>
        <begin position="440"/>
        <end position="464"/>
    </location>
</feature>
<reference evidence="6 7" key="1">
    <citation type="submission" date="2024-03" db="EMBL/GenBank/DDBJ databases">
        <title>Complete genome sequence of the green alga Chloropicon roscoffensis RCC1871.</title>
        <authorList>
            <person name="Lemieux C."/>
            <person name="Pombert J.-F."/>
            <person name="Otis C."/>
            <person name="Turmel M."/>
        </authorList>
    </citation>
    <scope>NUCLEOTIDE SEQUENCE [LARGE SCALE GENOMIC DNA]</scope>
    <source>
        <strain evidence="6 7">RCC1871</strain>
    </source>
</reference>
<dbReference type="GO" id="GO:0046872">
    <property type="term" value="F:metal ion binding"/>
    <property type="evidence" value="ECO:0007669"/>
    <property type="project" value="UniProtKB-KW"/>
</dbReference>
<keyword evidence="7" id="KW-1185">Reference proteome</keyword>
<evidence type="ECO:0000256" key="2">
    <source>
        <dbReference type="ARBA" id="ARBA00022837"/>
    </source>
</evidence>
<evidence type="ECO:0000256" key="3">
    <source>
        <dbReference type="SAM" id="MobiDB-lite"/>
    </source>
</evidence>
<dbReference type="Gene3D" id="2.60.40.150">
    <property type="entry name" value="C2 domain"/>
    <property type="match status" value="1"/>
</dbReference>
<feature type="compositionally biased region" description="Polar residues" evidence="3">
    <location>
        <begin position="446"/>
        <end position="458"/>
    </location>
</feature>
<organism evidence="6 7">
    <name type="scientific">Chloropicon roscoffensis</name>
    <dbReference type="NCBI Taxonomy" id="1461544"/>
    <lineage>
        <taxon>Eukaryota</taxon>
        <taxon>Viridiplantae</taxon>
        <taxon>Chlorophyta</taxon>
        <taxon>Chloropicophyceae</taxon>
        <taxon>Chloropicales</taxon>
        <taxon>Chloropicaceae</taxon>
        <taxon>Chloropicon</taxon>
    </lineage>
</organism>
<name>A0AAX4P6N0_9CHLO</name>
<keyword evidence="1" id="KW-0479">Metal-binding</keyword>
<sequence>MVGFGGRRRKDIMEDKEAVAVTKAKEENTEVSPTMDDMEEAASSGSGLGSGMGLTSQLISSQVLNLDAGDGVALVLYVHDAVGLDPVGSGSGQAIVQIGYAISEAVGSAQDQPAADIGLPSLPVSTAAGSGSSFQSVDLGSAANLPAEVEMTTLPVLPDVEALERTQDAGSLRGMVADMANLGQQPRRREFWFSTPEAQIFNGQCSWGSAGRVLKFPNDLAGLPAIKLHVKVWQVVGRTGLLGGAKVLLGESVLDIGQIAGKSLGLEGIHDCEVELSNRFIPAHLDQTPKPGDHVAVDVDVGVGTAEASSSSDAKVKISWRLESLRGKGSDQDEMRISKLPYRAHSYAHGGFMGASVSMMEEERWRDILKELESPSVYRSCQSALESEDFMKRIKLMPLLENSPILCAYGLVRSNSLQMVENLSKSPLTRFSVSPYIAPREGESDSGLNTSNAASPLSSAPEDPSWTSTFASSFGGAEFAHIPSAGTIGDSPTNKMYDSSLRTVGSTQIDTPFETPRRNEMNSSMLRIIATSESKAQMRWKMFARRLLKIRRRWRFAIKAVLRQVRISSSWEKSQMGNRVNRYGYSPVPLEWDLWVSPSKPWSLAHATVDHGSPAALVQQAIFSTLGLKKCAGMLGSKHINAQGVPPVQWLTQFGEALNLAANGDKLTPLPLHEDATVEHFLELEVKLVSGEDLVAMDITNTSDPYCIVYVKGDALYRRKQKSAVRSSTLKPKWDELLKVWPIDPDCDRELVLVVEVWDHDTTSGDDFMGKFEVKLSDLNLDEGSVFERVALTPDEKLGGSGEGETPGAQAVLNAATELRNGGEGAIGRITFECRLVEKTVIEAAEDLEIPRHAFQSCLCMLSEPGGLFLDVKSAYSKAKHLSLFSTTLAGLGICVKSICSFSPAQLKLPRHEGVPSPLRTVRFFHGLSGLENACDNGQVKRNQNVFFNGASFLMDPTKGDSEGGSLALAKLGALDTMYVNRYQALAETYRFNGGIYVQETDCCATCLESLTLLVSQRPDIFPLGFAYGHVPGYSVSSFSMRGRGFASQQIVEEFQARAELSGKVQRSIQQGKHKEVSLSVAISWLERLLYGSNFLYQREQLLVLKMLGDIGDDTSLSKVVQNIGGVDRVFLRFFEHYEATSPFTVHETGFNFNKTKELCRFLRDRGVLERLSLDRKIKLGKFFVSRACYGFGMTFYFQKTGLRRSIHKYAKEGLMCLLESCSQVEFDKIVEAIGGSDRTLLLLNGKWGMSKSYAVRIAAIRSCHDAHPYEPQYVADMTIQRASKVSRAGRSPGRPGLHSSSRATFDAKIRHAAKDTAIKTRKVVRKSACCLFTGIYVAIFTLFSLTLYAWFYAIPRTLWPYWGKTWNWQRFKGLLIIFGVVVLASGLTFGVALLLWVIISEGKPTLGRAP</sequence>
<gene>
    <name evidence="6" type="ORF">HKI87_04g33940</name>
</gene>